<proteinExistence type="predicted"/>
<dbReference type="InterPro" id="IPR016181">
    <property type="entry name" value="Acyl_CoA_acyltransferase"/>
</dbReference>
<dbReference type="KEGG" id="simp:C6571_09880"/>
<dbReference type="PROSITE" id="PS51186">
    <property type="entry name" value="GNAT"/>
    <property type="match status" value="1"/>
</dbReference>
<evidence type="ECO:0000259" key="1">
    <source>
        <dbReference type="PROSITE" id="PS51186"/>
    </source>
</evidence>
<sequence length="240" mass="26971">MTDTKDWLKTSWNAGIDRLRPSGALASDASRSPLMIPIRSLGPRHRERIAQHLLKLAPADRYLRFGYSASDDQVRRYVEQLDFERDDIFGIYNRRLELIAMAHLAFAPSPAHSECAEFGVSVLEHARGRGYGARLFERACIHARNEGVRMLFIHALSENTPMLNIARSAGAVVRREGSESEAFLELAPASLDTRMAEVVEQHFAELDYRFKQQAHQFWAFLGGMQAQRYGGSGDGQPPVA</sequence>
<dbReference type="Proteomes" id="UP000239326">
    <property type="component" value="Chromosome"/>
</dbReference>
<gene>
    <name evidence="2" type="ORF">C6571_09880</name>
</gene>
<dbReference type="Gene3D" id="3.40.630.30">
    <property type="match status" value="1"/>
</dbReference>
<evidence type="ECO:0000313" key="3">
    <source>
        <dbReference type="Proteomes" id="UP000239326"/>
    </source>
</evidence>
<dbReference type="GO" id="GO:0016747">
    <property type="term" value="F:acyltransferase activity, transferring groups other than amino-acyl groups"/>
    <property type="evidence" value="ECO:0007669"/>
    <property type="project" value="InterPro"/>
</dbReference>
<dbReference type="OrthoDB" id="9178559at2"/>
<reference evidence="2 3" key="1">
    <citation type="submission" date="2018-03" db="EMBL/GenBank/DDBJ databases">
        <title>Genome sequencing of Simplicispira sp.</title>
        <authorList>
            <person name="Kim S.-J."/>
            <person name="Heo J."/>
            <person name="Kwon S.-W."/>
        </authorList>
    </citation>
    <scope>NUCLEOTIDE SEQUENCE [LARGE SCALE GENOMIC DNA]</scope>
    <source>
        <strain evidence="2 3">SC1-8</strain>
    </source>
</reference>
<keyword evidence="3" id="KW-1185">Reference proteome</keyword>
<dbReference type="AlphaFoldDB" id="A0A2S0N0A1"/>
<evidence type="ECO:0000313" key="2">
    <source>
        <dbReference type="EMBL" id="AVO41556.1"/>
    </source>
</evidence>
<accession>A0A2S0N0A1</accession>
<dbReference type="Pfam" id="PF00583">
    <property type="entry name" value="Acetyltransf_1"/>
    <property type="match status" value="1"/>
</dbReference>
<dbReference type="SUPFAM" id="SSF55729">
    <property type="entry name" value="Acyl-CoA N-acyltransferases (Nat)"/>
    <property type="match status" value="1"/>
</dbReference>
<dbReference type="RefSeq" id="WP_106446533.1">
    <property type="nucleotide sequence ID" value="NZ_CP027669.1"/>
</dbReference>
<dbReference type="InterPro" id="IPR000182">
    <property type="entry name" value="GNAT_dom"/>
</dbReference>
<protein>
    <submittedName>
        <fullName evidence="2">GNAT family N-acetyltransferase</fullName>
    </submittedName>
</protein>
<keyword evidence="2" id="KW-0808">Transferase</keyword>
<organism evidence="2 3">
    <name type="scientific">Simplicispira suum</name>
    <dbReference type="NCBI Taxonomy" id="2109915"/>
    <lineage>
        <taxon>Bacteria</taxon>
        <taxon>Pseudomonadati</taxon>
        <taxon>Pseudomonadota</taxon>
        <taxon>Betaproteobacteria</taxon>
        <taxon>Burkholderiales</taxon>
        <taxon>Comamonadaceae</taxon>
        <taxon>Simplicispira</taxon>
    </lineage>
</organism>
<name>A0A2S0N0A1_9BURK</name>
<dbReference type="CDD" id="cd04301">
    <property type="entry name" value="NAT_SF"/>
    <property type="match status" value="1"/>
</dbReference>
<feature type="domain" description="N-acetyltransferase" evidence="1">
    <location>
        <begin position="36"/>
        <end position="200"/>
    </location>
</feature>
<dbReference type="EMBL" id="CP027669">
    <property type="protein sequence ID" value="AVO41556.1"/>
    <property type="molecule type" value="Genomic_DNA"/>
</dbReference>